<feature type="domain" description="Cation efflux protein transmembrane" evidence="8">
    <location>
        <begin position="34"/>
        <end position="225"/>
    </location>
</feature>
<evidence type="ECO:0000256" key="3">
    <source>
        <dbReference type="ARBA" id="ARBA00022906"/>
    </source>
</evidence>
<feature type="transmembrane region" description="Helical" evidence="7">
    <location>
        <begin position="136"/>
        <end position="156"/>
    </location>
</feature>
<dbReference type="Proteomes" id="UP000239504">
    <property type="component" value="Unassembled WGS sequence"/>
</dbReference>
<evidence type="ECO:0000313" key="9">
    <source>
        <dbReference type="EMBL" id="PQA86795.1"/>
    </source>
</evidence>
<evidence type="ECO:0000256" key="1">
    <source>
        <dbReference type="ARBA" id="ARBA00004141"/>
    </source>
</evidence>
<dbReference type="SUPFAM" id="SSF161111">
    <property type="entry name" value="Cation efflux protein transmembrane domain-like"/>
    <property type="match status" value="1"/>
</dbReference>
<feature type="transmembrane region" description="Helical" evidence="7">
    <location>
        <begin position="60"/>
        <end position="80"/>
    </location>
</feature>
<comment type="subcellular location">
    <subcellularLocation>
        <location evidence="1">Membrane</location>
        <topology evidence="1">Multi-pass membrane protein</topology>
    </subcellularLocation>
</comment>
<name>A0A2S7K2S7_9PROT</name>
<evidence type="ECO:0000259" key="8">
    <source>
        <dbReference type="Pfam" id="PF01545"/>
    </source>
</evidence>
<evidence type="ECO:0000256" key="6">
    <source>
        <dbReference type="SAM" id="MobiDB-lite"/>
    </source>
</evidence>
<comment type="caution">
    <text evidence="9">The sequence shown here is derived from an EMBL/GenBank/DDBJ whole genome shotgun (WGS) entry which is preliminary data.</text>
</comment>
<keyword evidence="3" id="KW-0813">Transport</keyword>
<keyword evidence="3" id="KW-0862">Zinc</keyword>
<feature type="compositionally biased region" description="Basic and acidic residues" evidence="6">
    <location>
        <begin position="309"/>
        <end position="327"/>
    </location>
</feature>
<keyword evidence="5 7" id="KW-0472">Membrane</keyword>
<keyword evidence="10" id="KW-1185">Reference proteome</keyword>
<keyword evidence="4 7" id="KW-1133">Transmembrane helix</keyword>
<keyword evidence="2 7" id="KW-0812">Transmembrane</keyword>
<evidence type="ECO:0000256" key="2">
    <source>
        <dbReference type="ARBA" id="ARBA00022692"/>
    </source>
</evidence>
<feature type="transmembrane region" description="Helical" evidence="7">
    <location>
        <begin position="101"/>
        <end position="120"/>
    </location>
</feature>
<feature type="region of interest" description="Disordered" evidence="6">
    <location>
        <begin position="308"/>
        <end position="335"/>
    </location>
</feature>
<dbReference type="InterPro" id="IPR027469">
    <property type="entry name" value="Cation_efflux_TMD_sf"/>
</dbReference>
<dbReference type="Pfam" id="PF01545">
    <property type="entry name" value="Cation_efflux"/>
    <property type="match status" value="1"/>
</dbReference>
<dbReference type="EMBL" id="PJCH01000011">
    <property type="protein sequence ID" value="PQA86795.1"/>
    <property type="molecule type" value="Genomic_DNA"/>
</dbReference>
<evidence type="ECO:0000313" key="10">
    <source>
        <dbReference type="Proteomes" id="UP000239504"/>
    </source>
</evidence>
<dbReference type="Gene3D" id="1.20.1510.10">
    <property type="entry name" value="Cation efflux protein transmembrane domain"/>
    <property type="match status" value="1"/>
</dbReference>
<gene>
    <name evidence="9" type="ORF">CW354_15030</name>
</gene>
<sequence>MYPSERVENDENGKRMVNCNHDHHRPSGKVTGRLLMAFAVIVVFMVVEVVGGLISGSLALLADATHMLTDALALGLAASAQFIARRPADSRLHFGYRRAQVLAAFVNGVLLAVLLLWIIFEAVRRFMEPVEVQSGLMLWVAVAGFIANAIAFFILHRPQERDLNMRGALLHVIGDLLGSAAAIIAALVISATGWFAIDPLLSIAVAFLIGVSALRLVRETGHILLEGAPADIDREELKKALIAAAPQIKDVHSIQISQITPEHPRLTLHARITDAQDAASALAAAKAFLEERYDIHYSTVQIEIGEECPDSHAPSESDASFEAHENKTAAGGGFKAHGGAAFAAD</sequence>
<evidence type="ECO:0000256" key="7">
    <source>
        <dbReference type="SAM" id="Phobius"/>
    </source>
</evidence>
<dbReference type="InterPro" id="IPR058533">
    <property type="entry name" value="Cation_efflux_TM"/>
</dbReference>
<accession>A0A2S7K2S7</accession>
<dbReference type="AlphaFoldDB" id="A0A2S7K2S7"/>
<protein>
    <submittedName>
        <fullName evidence="9">Cation transporter</fullName>
    </submittedName>
</protein>
<reference evidence="9 10" key="1">
    <citation type="submission" date="2017-12" db="EMBL/GenBank/DDBJ databases">
        <authorList>
            <person name="Hurst M.R.H."/>
        </authorList>
    </citation>
    <scope>NUCLEOTIDE SEQUENCE [LARGE SCALE GENOMIC DNA]</scope>
    <source>
        <strain evidence="9 10">SY-3-19</strain>
    </source>
</reference>
<feature type="transmembrane region" description="Helical" evidence="7">
    <location>
        <begin position="195"/>
        <end position="217"/>
    </location>
</feature>
<dbReference type="GO" id="GO:0005385">
    <property type="term" value="F:zinc ion transmembrane transporter activity"/>
    <property type="evidence" value="ECO:0007669"/>
    <property type="project" value="TreeGrafter"/>
</dbReference>
<keyword evidence="3" id="KW-0864">Zinc transport</keyword>
<evidence type="ECO:0000256" key="4">
    <source>
        <dbReference type="ARBA" id="ARBA00022989"/>
    </source>
</evidence>
<keyword evidence="3" id="KW-0406">Ion transport</keyword>
<dbReference type="InterPro" id="IPR050681">
    <property type="entry name" value="CDF/SLC30A"/>
</dbReference>
<dbReference type="InterPro" id="IPR002524">
    <property type="entry name" value="Cation_efflux"/>
</dbReference>
<proteinExistence type="predicted"/>
<dbReference type="NCBIfam" id="TIGR01297">
    <property type="entry name" value="CDF"/>
    <property type="match status" value="1"/>
</dbReference>
<dbReference type="GO" id="GO:0005886">
    <property type="term" value="C:plasma membrane"/>
    <property type="evidence" value="ECO:0007669"/>
    <property type="project" value="TreeGrafter"/>
</dbReference>
<dbReference type="PANTHER" id="PTHR11562:SF17">
    <property type="entry name" value="RE54080P-RELATED"/>
    <property type="match status" value="1"/>
</dbReference>
<feature type="transmembrane region" description="Helical" evidence="7">
    <location>
        <begin position="168"/>
        <end position="189"/>
    </location>
</feature>
<evidence type="ECO:0000256" key="5">
    <source>
        <dbReference type="ARBA" id="ARBA00023136"/>
    </source>
</evidence>
<organism evidence="9 10">
    <name type="scientific">Hyphococcus luteus</name>
    <dbReference type="NCBI Taxonomy" id="2058213"/>
    <lineage>
        <taxon>Bacteria</taxon>
        <taxon>Pseudomonadati</taxon>
        <taxon>Pseudomonadota</taxon>
        <taxon>Alphaproteobacteria</taxon>
        <taxon>Parvularculales</taxon>
        <taxon>Parvularculaceae</taxon>
        <taxon>Hyphococcus</taxon>
    </lineage>
</organism>
<dbReference type="PANTHER" id="PTHR11562">
    <property type="entry name" value="CATION EFFLUX PROTEIN/ ZINC TRANSPORTER"/>
    <property type="match status" value="1"/>
</dbReference>
<feature type="transmembrane region" description="Helical" evidence="7">
    <location>
        <begin position="34"/>
        <end position="54"/>
    </location>
</feature>